<evidence type="ECO:0000256" key="2">
    <source>
        <dbReference type="ARBA" id="ARBA00022475"/>
    </source>
</evidence>
<keyword evidence="5 6" id="KW-0472">Membrane</keyword>
<feature type="transmembrane region" description="Helical" evidence="6">
    <location>
        <begin position="295"/>
        <end position="314"/>
    </location>
</feature>
<keyword evidence="4 6" id="KW-1133">Transmembrane helix</keyword>
<dbReference type="Proteomes" id="UP000284676">
    <property type="component" value="Unassembled WGS sequence"/>
</dbReference>
<keyword evidence="2" id="KW-1003">Cell membrane</keyword>
<evidence type="ECO:0000256" key="5">
    <source>
        <dbReference type="ARBA" id="ARBA00023136"/>
    </source>
</evidence>
<protein>
    <submittedName>
        <fullName evidence="7">Polysaccharide biosynthesis protein</fullName>
    </submittedName>
</protein>
<keyword evidence="3 6" id="KW-0812">Transmembrane</keyword>
<evidence type="ECO:0000256" key="6">
    <source>
        <dbReference type="SAM" id="Phobius"/>
    </source>
</evidence>
<dbReference type="GO" id="GO:0005886">
    <property type="term" value="C:plasma membrane"/>
    <property type="evidence" value="ECO:0007669"/>
    <property type="project" value="UniProtKB-SubCell"/>
</dbReference>
<evidence type="ECO:0000256" key="4">
    <source>
        <dbReference type="ARBA" id="ARBA00022989"/>
    </source>
</evidence>
<feature type="transmembrane region" description="Helical" evidence="6">
    <location>
        <begin position="7"/>
        <end position="27"/>
    </location>
</feature>
<feature type="transmembrane region" description="Helical" evidence="6">
    <location>
        <begin position="326"/>
        <end position="349"/>
    </location>
</feature>
<dbReference type="Pfam" id="PF01943">
    <property type="entry name" value="Polysacc_synt"/>
    <property type="match status" value="1"/>
</dbReference>
<feature type="transmembrane region" description="Helical" evidence="6">
    <location>
        <begin position="453"/>
        <end position="477"/>
    </location>
</feature>
<evidence type="ECO:0000313" key="8">
    <source>
        <dbReference type="Proteomes" id="UP000284676"/>
    </source>
</evidence>
<evidence type="ECO:0000256" key="3">
    <source>
        <dbReference type="ARBA" id="ARBA00022692"/>
    </source>
</evidence>
<feature type="transmembrane region" description="Helical" evidence="6">
    <location>
        <begin position="226"/>
        <end position="250"/>
    </location>
</feature>
<feature type="transmembrane region" description="Helical" evidence="6">
    <location>
        <begin position="85"/>
        <end position="105"/>
    </location>
</feature>
<dbReference type="RefSeq" id="WP_118234431.1">
    <property type="nucleotide sequence ID" value="NZ_QRHL01000011.1"/>
</dbReference>
<reference evidence="7 8" key="1">
    <citation type="submission" date="2018-08" db="EMBL/GenBank/DDBJ databases">
        <title>A genome reference for cultivated species of the human gut microbiota.</title>
        <authorList>
            <person name="Zou Y."/>
            <person name="Xue W."/>
            <person name="Luo G."/>
        </authorList>
    </citation>
    <scope>NUCLEOTIDE SEQUENCE [LARGE SCALE GENOMIC DNA]</scope>
    <source>
        <strain evidence="7 8">AM25-1</strain>
    </source>
</reference>
<dbReference type="PANTHER" id="PTHR30250:SF11">
    <property type="entry name" value="O-ANTIGEN TRANSPORTER-RELATED"/>
    <property type="match status" value="1"/>
</dbReference>
<dbReference type="PANTHER" id="PTHR30250">
    <property type="entry name" value="PST FAMILY PREDICTED COLANIC ACID TRANSPORTER"/>
    <property type="match status" value="1"/>
</dbReference>
<name>A0A414PTW6_FUSMR</name>
<feature type="transmembrane region" description="Helical" evidence="6">
    <location>
        <begin position="256"/>
        <end position="274"/>
    </location>
</feature>
<gene>
    <name evidence="7" type="ORF">DW663_07465</name>
</gene>
<comment type="caution">
    <text evidence="7">The sequence shown here is derived from an EMBL/GenBank/DDBJ whole genome shotgun (WGS) entry which is preliminary data.</text>
</comment>
<evidence type="ECO:0000313" key="7">
    <source>
        <dbReference type="EMBL" id="RHF71950.1"/>
    </source>
</evidence>
<comment type="subcellular location">
    <subcellularLocation>
        <location evidence="1">Cell membrane</location>
        <topology evidence="1">Multi-pass membrane protein</topology>
    </subcellularLocation>
</comment>
<feature type="transmembrane region" description="Helical" evidence="6">
    <location>
        <begin position="387"/>
        <end position="409"/>
    </location>
</feature>
<dbReference type="InterPro" id="IPR050833">
    <property type="entry name" value="Poly_Biosynth_Transport"/>
</dbReference>
<feature type="transmembrane region" description="Helical" evidence="6">
    <location>
        <begin position="117"/>
        <end position="135"/>
    </location>
</feature>
<dbReference type="EMBL" id="QRHL01000011">
    <property type="protein sequence ID" value="RHF71950.1"/>
    <property type="molecule type" value="Genomic_DNA"/>
</dbReference>
<feature type="transmembrane region" description="Helical" evidence="6">
    <location>
        <begin position="47"/>
        <end position="64"/>
    </location>
</feature>
<feature type="transmembrane region" description="Helical" evidence="6">
    <location>
        <begin position="421"/>
        <end position="441"/>
    </location>
</feature>
<proteinExistence type="predicted"/>
<evidence type="ECO:0000256" key="1">
    <source>
        <dbReference type="ARBA" id="ARBA00004651"/>
    </source>
</evidence>
<dbReference type="AlphaFoldDB" id="A0A414PTW6"/>
<accession>A0A414PTW6</accession>
<organism evidence="7 8">
    <name type="scientific">Fusobacterium mortiferum</name>
    <dbReference type="NCBI Taxonomy" id="850"/>
    <lineage>
        <taxon>Bacteria</taxon>
        <taxon>Fusobacteriati</taxon>
        <taxon>Fusobacteriota</taxon>
        <taxon>Fusobacteriia</taxon>
        <taxon>Fusobacteriales</taxon>
        <taxon>Fusobacteriaceae</taxon>
        <taxon>Fusobacterium</taxon>
    </lineage>
</organism>
<dbReference type="InterPro" id="IPR002797">
    <property type="entry name" value="Polysacc_synth"/>
</dbReference>
<sequence length="493" mass="57902">MKKEIIINLILTILISFIGFFQNKYFIQYIGIEILGIMKLFSQFLQYLNIIEMGIGNASTFALYKPLAEKNYKQVSIILSTIKSFYNKIALMLFLLGILATPTLPFFMKLESFNNMIYIYWILYLLNTISTYLYIKYVILFTANQEFILVRYIQSFSKIIFQIFQIILIVKIKSFLLYILILLLDNLIQYIFFKMHYNRNYSYIYKTKEKYQGLNRDVKNLFWHKLAGLIVFNTDLILISKFVSIEIVGIYASYQLILQMISMLVNVIISVIRPKLGRFISLNLNEKIYELFRKINILFLYLGILFSYCTYTLINDFIGVWIGSKYILDKFTVFLIGINLFIGTVRVILENFKEASGFFDDIQSPILEAIINFIFSVILGIKYGLNGIIMGTIISNVTVILIYKPILVFKRCFDKNIKEYIKVYGNYLILLVISLFCLNTVTKPFIKENINSWIDWIIYATTISIITGVVLFIVFLLNKEFRNIIKVYILKKK</sequence>